<dbReference type="Gene3D" id="3.30.420.10">
    <property type="entry name" value="Ribonuclease H-like superfamily/Ribonuclease H"/>
    <property type="match status" value="1"/>
</dbReference>
<dbReference type="InterPro" id="IPR043502">
    <property type="entry name" value="DNA/RNA_pol_sf"/>
</dbReference>
<evidence type="ECO:0000313" key="1">
    <source>
        <dbReference type="EMBL" id="CAF2937926.1"/>
    </source>
</evidence>
<dbReference type="SUPFAM" id="SSF53098">
    <property type="entry name" value="Ribonuclease H-like"/>
    <property type="match status" value="1"/>
</dbReference>
<dbReference type="Proteomes" id="UP000675881">
    <property type="component" value="Chromosome 5"/>
</dbReference>
<protein>
    <submittedName>
        <fullName evidence="1">(salmon louse) hypothetical protein</fullName>
    </submittedName>
</protein>
<dbReference type="PANTHER" id="PTHR37984">
    <property type="entry name" value="PROTEIN CBG26694"/>
    <property type="match status" value="1"/>
</dbReference>
<dbReference type="InterPro" id="IPR012337">
    <property type="entry name" value="RNaseH-like_sf"/>
</dbReference>
<gene>
    <name evidence="1" type="ORF">LSAA_10163</name>
</gene>
<dbReference type="SUPFAM" id="SSF56672">
    <property type="entry name" value="DNA/RNA polymerases"/>
    <property type="match status" value="1"/>
</dbReference>
<dbReference type="GO" id="GO:0071897">
    <property type="term" value="P:DNA biosynthetic process"/>
    <property type="evidence" value="ECO:0007669"/>
    <property type="project" value="UniProtKB-ARBA"/>
</dbReference>
<dbReference type="AlphaFoldDB" id="A0A7R8H8V6"/>
<dbReference type="InterPro" id="IPR036397">
    <property type="entry name" value="RNaseH_sf"/>
</dbReference>
<reference evidence="1" key="1">
    <citation type="submission" date="2021-02" db="EMBL/GenBank/DDBJ databases">
        <authorList>
            <person name="Bekaert M."/>
        </authorList>
    </citation>
    <scope>NUCLEOTIDE SEQUENCE</scope>
    <source>
        <strain evidence="1">IoA-00</strain>
    </source>
</reference>
<name>A0A7R8H8V6_LEPSM</name>
<proteinExistence type="predicted"/>
<dbReference type="GO" id="GO:0003676">
    <property type="term" value="F:nucleic acid binding"/>
    <property type="evidence" value="ECO:0007669"/>
    <property type="project" value="InterPro"/>
</dbReference>
<sequence>MKLQSLGIVRPASPIFSSPIEIVQKSNGGLRLCGDYRALNNISELDRYRIPNLIDISSNFSYIRKFTGEYIACQSVKLPQSSSRPDPECFLPDGRFTNVQVDIFGPFQRVDDYSHILTIMDRYTRWTEAFPTKIQRRLRSQRFSSQARSLDTVLPSRLITVVSDQGTQCTGNV</sequence>
<dbReference type="PANTHER" id="PTHR37984:SF15">
    <property type="entry name" value="INTEGRASE CATALYTIC DOMAIN-CONTAINING PROTEIN"/>
    <property type="match status" value="1"/>
</dbReference>
<dbReference type="GO" id="GO:0042575">
    <property type="term" value="C:DNA polymerase complex"/>
    <property type="evidence" value="ECO:0007669"/>
    <property type="project" value="UniProtKB-ARBA"/>
</dbReference>
<accession>A0A7R8H8V6</accession>
<keyword evidence="2" id="KW-1185">Reference proteome</keyword>
<organism evidence="1 2">
    <name type="scientific">Lepeophtheirus salmonis</name>
    <name type="common">Salmon louse</name>
    <name type="synonym">Caligus salmonis</name>
    <dbReference type="NCBI Taxonomy" id="72036"/>
    <lineage>
        <taxon>Eukaryota</taxon>
        <taxon>Metazoa</taxon>
        <taxon>Ecdysozoa</taxon>
        <taxon>Arthropoda</taxon>
        <taxon>Crustacea</taxon>
        <taxon>Multicrustacea</taxon>
        <taxon>Hexanauplia</taxon>
        <taxon>Copepoda</taxon>
        <taxon>Siphonostomatoida</taxon>
        <taxon>Caligidae</taxon>
        <taxon>Lepeophtheirus</taxon>
    </lineage>
</organism>
<dbReference type="EMBL" id="HG994584">
    <property type="protein sequence ID" value="CAF2937926.1"/>
    <property type="molecule type" value="Genomic_DNA"/>
</dbReference>
<evidence type="ECO:0000313" key="2">
    <source>
        <dbReference type="Proteomes" id="UP000675881"/>
    </source>
</evidence>
<dbReference type="InterPro" id="IPR050951">
    <property type="entry name" value="Retrovirus_Pol_polyprotein"/>
</dbReference>
<dbReference type="Gene3D" id="3.10.10.10">
    <property type="entry name" value="HIV Type 1 Reverse Transcriptase, subunit A, domain 1"/>
    <property type="match status" value="1"/>
</dbReference>